<evidence type="ECO:0000256" key="1">
    <source>
        <dbReference type="ARBA" id="ARBA00009684"/>
    </source>
</evidence>
<dbReference type="EC" id="2.7.1.148" evidence="2 10"/>
<keyword evidence="14" id="KW-1185">Reference proteome</keyword>
<evidence type="ECO:0000313" key="13">
    <source>
        <dbReference type="EMBL" id="MCZ0863922.1"/>
    </source>
</evidence>
<evidence type="ECO:0000256" key="7">
    <source>
        <dbReference type="ARBA" id="ARBA00022840"/>
    </source>
</evidence>
<dbReference type="HAMAP" id="MF_00061">
    <property type="entry name" value="IspE"/>
    <property type="match status" value="1"/>
</dbReference>
<protein>
    <recommendedName>
        <fullName evidence="3 10">4-diphosphocytidyl-2-C-methyl-D-erythritol kinase</fullName>
        <shortName evidence="10">CMK</shortName>
        <ecNumber evidence="2 10">2.7.1.148</ecNumber>
    </recommendedName>
    <alternativeName>
        <fullName evidence="9 10">4-(cytidine-5'-diphospho)-2-C-methyl-D-erythritol kinase</fullName>
    </alternativeName>
</protein>
<evidence type="ECO:0000259" key="11">
    <source>
        <dbReference type="Pfam" id="PF00288"/>
    </source>
</evidence>
<dbReference type="RefSeq" id="WP_258330070.1">
    <property type="nucleotide sequence ID" value="NZ_JAPTGG010000001.1"/>
</dbReference>
<evidence type="ECO:0000256" key="8">
    <source>
        <dbReference type="ARBA" id="ARBA00023229"/>
    </source>
</evidence>
<dbReference type="Pfam" id="PF00288">
    <property type="entry name" value="GHMP_kinases_N"/>
    <property type="match status" value="1"/>
</dbReference>
<evidence type="ECO:0000256" key="10">
    <source>
        <dbReference type="HAMAP-Rule" id="MF_00061"/>
    </source>
</evidence>
<evidence type="ECO:0000256" key="9">
    <source>
        <dbReference type="ARBA" id="ARBA00032554"/>
    </source>
</evidence>
<evidence type="ECO:0000256" key="2">
    <source>
        <dbReference type="ARBA" id="ARBA00012052"/>
    </source>
</evidence>
<dbReference type="Proteomes" id="UP001069090">
    <property type="component" value="Unassembled WGS sequence"/>
</dbReference>
<dbReference type="PIRSF" id="PIRSF010376">
    <property type="entry name" value="IspE"/>
    <property type="match status" value="1"/>
</dbReference>
<dbReference type="PANTHER" id="PTHR43527:SF2">
    <property type="entry name" value="4-DIPHOSPHOCYTIDYL-2-C-METHYL-D-ERYTHRITOL KINASE, CHLOROPLASTIC"/>
    <property type="match status" value="1"/>
</dbReference>
<evidence type="ECO:0000256" key="3">
    <source>
        <dbReference type="ARBA" id="ARBA00017473"/>
    </source>
</evidence>
<dbReference type="GO" id="GO:0016114">
    <property type="term" value="P:terpenoid biosynthetic process"/>
    <property type="evidence" value="ECO:0007669"/>
    <property type="project" value="UniProtKB-UniRule"/>
</dbReference>
<comment type="caution">
    <text evidence="13">The sequence shown here is derived from an EMBL/GenBank/DDBJ whole genome shotgun (WGS) entry which is preliminary data.</text>
</comment>
<proteinExistence type="inferred from homology"/>
<accession>A0A9J6RHT0</accession>
<evidence type="ECO:0000256" key="5">
    <source>
        <dbReference type="ARBA" id="ARBA00022741"/>
    </source>
</evidence>
<dbReference type="GO" id="GO:0019288">
    <property type="term" value="P:isopentenyl diphosphate biosynthetic process, methylerythritol 4-phosphate pathway"/>
    <property type="evidence" value="ECO:0007669"/>
    <property type="project" value="UniProtKB-UniRule"/>
</dbReference>
<dbReference type="Gene3D" id="3.30.70.890">
    <property type="entry name" value="GHMP kinase, C-terminal domain"/>
    <property type="match status" value="1"/>
</dbReference>
<evidence type="ECO:0000256" key="4">
    <source>
        <dbReference type="ARBA" id="ARBA00022679"/>
    </source>
</evidence>
<dbReference type="Gene3D" id="3.30.230.10">
    <property type="match status" value="1"/>
</dbReference>
<sequence length="279" mass="29950">MSTLSLLAPAKLNLFLHITGQRADGYHELQTLFQLLDYGDTLHFNLRQDAQLSISPAIAGVAAEDNLILRAAKLLQQYSGCNLGADIQIDKILPLGGGLGGGSSNAATTLVGLNHLWQLQLPLHELAQLGLQLGADVPLFVEGKSAWAEGVGERLTALKIPDCWYLVLKPDCEVSTLQIFSNKQLTRNTSPITIAAVFEEGHTNDCEPVVRALYPEVDNALKWLSLKTNSRLTGTGACVFGQFADQASALQVLNELPAELTGFVAKGVNQSPCHSKLGL</sequence>
<dbReference type="Pfam" id="PF08544">
    <property type="entry name" value="GHMP_kinases_C"/>
    <property type="match status" value="1"/>
</dbReference>
<dbReference type="SUPFAM" id="SSF54211">
    <property type="entry name" value="Ribosomal protein S5 domain 2-like"/>
    <property type="match status" value="1"/>
</dbReference>
<keyword evidence="7 10" id="KW-0067">ATP-binding</keyword>
<dbReference type="InterPro" id="IPR006204">
    <property type="entry name" value="GHMP_kinase_N_dom"/>
</dbReference>
<dbReference type="InterPro" id="IPR020568">
    <property type="entry name" value="Ribosomal_Su5_D2-typ_SF"/>
</dbReference>
<comment type="pathway">
    <text evidence="10">Isoprenoid biosynthesis; isopentenyl diphosphate biosynthesis via DXP pathway; isopentenyl diphosphate from 1-deoxy-D-xylulose 5-phosphate: step 3/6.</text>
</comment>
<dbReference type="InterPro" id="IPR004424">
    <property type="entry name" value="IspE"/>
</dbReference>
<evidence type="ECO:0000313" key="14">
    <source>
        <dbReference type="Proteomes" id="UP001069090"/>
    </source>
</evidence>
<dbReference type="InterPro" id="IPR036554">
    <property type="entry name" value="GHMP_kinase_C_sf"/>
</dbReference>
<keyword evidence="4 10" id="KW-0808">Transferase</keyword>
<keyword evidence="8 10" id="KW-0414">Isoprene biosynthesis</keyword>
<dbReference type="AlphaFoldDB" id="A0A9J6RHT0"/>
<dbReference type="InterPro" id="IPR013750">
    <property type="entry name" value="GHMP_kinase_C_dom"/>
</dbReference>
<comment type="similarity">
    <text evidence="1 10">Belongs to the GHMP kinase family. IspE subfamily.</text>
</comment>
<feature type="binding site" evidence="10">
    <location>
        <begin position="94"/>
        <end position="104"/>
    </location>
    <ligand>
        <name>ATP</name>
        <dbReference type="ChEBI" id="CHEBI:30616"/>
    </ligand>
</feature>
<dbReference type="GO" id="GO:0005524">
    <property type="term" value="F:ATP binding"/>
    <property type="evidence" value="ECO:0007669"/>
    <property type="project" value="UniProtKB-UniRule"/>
</dbReference>
<comment type="catalytic activity">
    <reaction evidence="10">
        <text>4-CDP-2-C-methyl-D-erythritol + ATP = 4-CDP-2-C-methyl-D-erythritol 2-phosphate + ADP + H(+)</text>
        <dbReference type="Rhea" id="RHEA:18437"/>
        <dbReference type="ChEBI" id="CHEBI:15378"/>
        <dbReference type="ChEBI" id="CHEBI:30616"/>
        <dbReference type="ChEBI" id="CHEBI:57823"/>
        <dbReference type="ChEBI" id="CHEBI:57919"/>
        <dbReference type="ChEBI" id="CHEBI:456216"/>
        <dbReference type="EC" id="2.7.1.148"/>
    </reaction>
</comment>
<dbReference type="InterPro" id="IPR014721">
    <property type="entry name" value="Ribsml_uS5_D2-typ_fold_subgr"/>
</dbReference>
<comment type="function">
    <text evidence="10">Catalyzes the phosphorylation of the position 2 hydroxy group of 4-diphosphocytidyl-2C-methyl-D-erythritol.</text>
</comment>
<gene>
    <name evidence="10 13" type="primary">ispE</name>
    <name evidence="13" type="ORF">O0V09_01840</name>
</gene>
<keyword evidence="6 10" id="KW-0418">Kinase</keyword>
<dbReference type="NCBIfam" id="TIGR00154">
    <property type="entry name" value="ispE"/>
    <property type="match status" value="1"/>
</dbReference>
<name>A0A9J6RHT0_9GAMM</name>
<feature type="domain" description="GHMP kinase N-terminal" evidence="11">
    <location>
        <begin position="66"/>
        <end position="143"/>
    </location>
</feature>
<dbReference type="SUPFAM" id="SSF55060">
    <property type="entry name" value="GHMP Kinase, C-terminal domain"/>
    <property type="match status" value="1"/>
</dbReference>
<organism evidence="13 14">
    <name type="scientific">Dasania phycosphaerae</name>
    <dbReference type="NCBI Taxonomy" id="2950436"/>
    <lineage>
        <taxon>Bacteria</taxon>
        <taxon>Pseudomonadati</taxon>
        <taxon>Pseudomonadota</taxon>
        <taxon>Gammaproteobacteria</taxon>
        <taxon>Cellvibrionales</taxon>
        <taxon>Spongiibacteraceae</taxon>
        <taxon>Dasania</taxon>
    </lineage>
</organism>
<evidence type="ECO:0000259" key="12">
    <source>
        <dbReference type="Pfam" id="PF08544"/>
    </source>
</evidence>
<feature type="active site" evidence="10">
    <location>
        <position position="136"/>
    </location>
</feature>
<keyword evidence="5 10" id="KW-0547">Nucleotide-binding</keyword>
<dbReference type="PANTHER" id="PTHR43527">
    <property type="entry name" value="4-DIPHOSPHOCYTIDYL-2-C-METHYL-D-ERYTHRITOL KINASE, CHLOROPLASTIC"/>
    <property type="match status" value="1"/>
</dbReference>
<feature type="active site" evidence="10">
    <location>
        <position position="11"/>
    </location>
</feature>
<dbReference type="EMBL" id="JAPTGG010000001">
    <property type="protein sequence ID" value="MCZ0863922.1"/>
    <property type="molecule type" value="Genomic_DNA"/>
</dbReference>
<reference evidence="13 14" key="1">
    <citation type="submission" date="2022-12" db="EMBL/GenBank/DDBJ databases">
        <title>Dasania phycosphaerae sp. nov., isolated from particulate material of the south coast of Korea.</title>
        <authorList>
            <person name="Jiang Y."/>
        </authorList>
    </citation>
    <scope>NUCLEOTIDE SEQUENCE [LARGE SCALE GENOMIC DNA]</scope>
    <source>
        <strain evidence="13 14">GY-19</strain>
    </source>
</reference>
<dbReference type="GO" id="GO:0050515">
    <property type="term" value="F:4-(cytidine 5'-diphospho)-2-C-methyl-D-erythritol kinase activity"/>
    <property type="evidence" value="ECO:0007669"/>
    <property type="project" value="UniProtKB-UniRule"/>
</dbReference>
<evidence type="ECO:0000256" key="6">
    <source>
        <dbReference type="ARBA" id="ARBA00022777"/>
    </source>
</evidence>
<feature type="domain" description="GHMP kinase C-terminal" evidence="12">
    <location>
        <begin position="198"/>
        <end position="259"/>
    </location>
</feature>